<protein>
    <recommendedName>
        <fullName evidence="2 7">Carbonic anhydrase</fullName>
        <ecNumber evidence="2 7">4.2.1.1</ecNumber>
    </recommendedName>
</protein>
<evidence type="ECO:0000313" key="10">
    <source>
        <dbReference type="EMBL" id="KAJ1126223.1"/>
    </source>
</evidence>
<dbReference type="SMART" id="SM01057">
    <property type="entry name" value="Carb_anhydrase"/>
    <property type="match status" value="1"/>
</dbReference>
<dbReference type="PANTHER" id="PTHR18952:SF200">
    <property type="entry name" value="CARBONIC ANHYDRASE"/>
    <property type="match status" value="1"/>
</dbReference>
<dbReference type="InterPro" id="IPR036398">
    <property type="entry name" value="CA_dom_sf"/>
</dbReference>
<dbReference type="GO" id="GO:0008270">
    <property type="term" value="F:zinc ion binding"/>
    <property type="evidence" value="ECO:0007669"/>
    <property type="project" value="UniProtKB-UniRule"/>
</dbReference>
<feature type="region of interest" description="Disordered" evidence="8">
    <location>
        <begin position="94"/>
        <end position="171"/>
    </location>
</feature>
<gene>
    <name evidence="10" type="ORF">NDU88_004631</name>
</gene>
<dbReference type="GO" id="GO:0004089">
    <property type="term" value="F:carbonate dehydratase activity"/>
    <property type="evidence" value="ECO:0007669"/>
    <property type="project" value="UniProtKB-UniRule"/>
</dbReference>
<dbReference type="PROSITE" id="PS51144">
    <property type="entry name" value="ALPHA_CA_2"/>
    <property type="match status" value="1"/>
</dbReference>
<comment type="cofactor">
    <cofactor evidence="7">
        <name>Zn(2+)</name>
        <dbReference type="ChEBI" id="CHEBI:29105"/>
    </cofactor>
</comment>
<evidence type="ECO:0000256" key="1">
    <source>
        <dbReference type="ARBA" id="ARBA00010718"/>
    </source>
</evidence>
<keyword evidence="5" id="KW-0325">Glycoprotein</keyword>
<evidence type="ECO:0000256" key="4">
    <source>
        <dbReference type="ARBA" id="ARBA00022833"/>
    </source>
</evidence>
<dbReference type="InterPro" id="IPR018338">
    <property type="entry name" value="Carbonic_anhydrase_a-class_CS"/>
</dbReference>
<dbReference type="InterPro" id="IPR001148">
    <property type="entry name" value="CA_dom"/>
</dbReference>
<dbReference type="Proteomes" id="UP001066276">
    <property type="component" value="Chromosome 7"/>
</dbReference>
<evidence type="ECO:0000256" key="5">
    <source>
        <dbReference type="ARBA" id="ARBA00023180"/>
    </source>
</evidence>
<dbReference type="FunFam" id="3.10.200.10:FF:000003">
    <property type="entry name" value="Carbonic anhydrase 12"/>
    <property type="match status" value="1"/>
</dbReference>
<comment type="function">
    <text evidence="7">Reversible hydration of carbon dioxide.</text>
</comment>
<evidence type="ECO:0000259" key="9">
    <source>
        <dbReference type="PROSITE" id="PS51144"/>
    </source>
</evidence>
<evidence type="ECO:0000256" key="7">
    <source>
        <dbReference type="RuleBase" id="RU367011"/>
    </source>
</evidence>
<dbReference type="SUPFAM" id="SSF51069">
    <property type="entry name" value="Carbonic anhydrase"/>
    <property type="match status" value="1"/>
</dbReference>
<dbReference type="InterPro" id="IPR023561">
    <property type="entry name" value="Carbonic_anhydrase_a-class"/>
</dbReference>
<organism evidence="10 11">
    <name type="scientific">Pleurodeles waltl</name>
    <name type="common">Iberian ribbed newt</name>
    <dbReference type="NCBI Taxonomy" id="8319"/>
    <lineage>
        <taxon>Eukaryota</taxon>
        <taxon>Metazoa</taxon>
        <taxon>Chordata</taxon>
        <taxon>Craniata</taxon>
        <taxon>Vertebrata</taxon>
        <taxon>Euteleostomi</taxon>
        <taxon>Amphibia</taxon>
        <taxon>Batrachia</taxon>
        <taxon>Caudata</taxon>
        <taxon>Salamandroidea</taxon>
        <taxon>Salamandridae</taxon>
        <taxon>Pleurodelinae</taxon>
        <taxon>Pleurodeles</taxon>
    </lineage>
</organism>
<name>A0AAV7PKD5_PLEWA</name>
<feature type="region of interest" description="Disordered" evidence="8">
    <location>
        <begin position="201"/>
        <end position="229"/>
    </location>
</feature>
<sequence length="694" mass="74583">MSKSVIGELRVTGDYPWGRPSPPWDRGTLGPDSQPRERLATCPGAWGRGPCVSRRADSGCEEAAGNHSEALSRSHRVRDVDTWSCPSEKLKRVAEPRRLPEERGRPVGRGRPAPAALRPAARTGSRESRRIVRSRSWAPQRRELGHVRPSEEQGSRGRPVPRGAADCSRDGFPRVLAGCAVPLLAPEEVRGAWGGAEDPGREGAPGGVHQTHKEGIWAAPGPPRSGGARRAMGDLRPAALRTAAGISSHECWQVARSLDPVEQQVGLSQRVEPGWAPARERCDLLMTPCTGGSCNQTELEPGGPGLGPKGPLTPQRPGHRRGAPSSGDRGDQEIPRGMESFLMLLLALHWVSLNPASAVWCYTEPDCGPLTWDKLGFCNGSRQSPVNITEELAVFNSNLTAFTFTGYGNTSKLLSLTNLGHTVQVELDQGVSITGGSLSVQYSAIALHFHWGNGSSNPGSEHRLNGKQFPMEMHIVHTKQGLTLAQAKNDTTGIAVLGFFINVSEESTNATGFETISKLLSNVTYKNDSVQLNGSLSIESLLQGVNLTSYYRYLGSLTTPTCDEAVVWTVFKNPILVPSNVVGAFSSRLYESDHIETPIANVFRTPKALGVREVQTSVAKGALLTTATPVTLPGHTSSEHLAANIESRLGATHILCDICFLQNDGIRRCTAGEAGAAWQPQRSNAGHSWLLYAG</sequence>
<evidence type="ECO:0000256" key="3">
    <source>
        <dbReference type="ARBA" id="ARBA00022723"/>
    </source>
</evidence>
<comment type="catalytic activity">
    <reaction evidence="7">
        <text>hydrogencarbonate + H(+) = CO2 + H2O</text>
        <dbReference type="Rhea" id="RHEA:10748"/>
        <dbReference type="ChEBI" id="CHEBI:15377"/>
        <dbReference type="ChEBI" id="CHEBI:15378"/>
        <dbReference type="ChEBI" id="CHEBI:16526"/>
        <dbReference type="ChEBI" id="CHEBI:17544"/>
        <dbReference type="EC" id="4.2.1.1"/>
    </reaction>
</comment>
<feature type="domain" description="Alpha-carbonic anhydrase" evidence="9">
    <location>
        <begin position="358"/>
        <end position="618"/>
    </location>
</feature>
<dbReference type="EC" id="4.2.1.1" evidence="2 7"/>
<accession>A0AAV7PKD5</accession>
<dbReference type="PROSITE" id="PS00162">
    <property type="entry name" value="ALPHA_CA_1"/>
    <property type="match status" value="1"/>
</dbReference>
<evidence type="ECO:0000256" key="2">
    <source>
        <dbReference type="ARBA" id="ARBA00012925"/>
    </source>
</evidence>
<proteinExistence type="inferred from homology"/>
<dbReference type="Pfam" id="PF00194">
    <property type="entry name" value="Carb_anhydrase"/>
    <property type="match status" value="1"/>
</dbReference>
<feature type="region of interest" description="Disordered" evidence="8">
    <location>
        <begin position="295"/>
        <end position="334"/>
    </location>
</feature>
<dbReference type="EMBL" id="JANPWB010000011">
    <property type="protein sequence ID" value="KAJ1126223.1"/>
    <property type="molecule type" value="Genomic_DNA"/>
</dbReference>
<feature type="compositionally biased region" description="Low complexity" evidence="8">
    <location>
        <begin position="109"/>
        <end position="122"/>
    </location>
</feature>
<evidence type="ECO:0000256" key="8">
    <source>
        <dbReference type="SAM" id="MobiDB-lite"/>
    </source>
</evidence>
<keyword evidence="6 7" id="KW-0456">Lyase</keyword>
<feature type="region of interest" description="Disordered" evidence="8">
    <location>
        <begin position="12"/>
        <end position="37"/>
    </location>
</feature>
<keyword evidence="11" id="KW-1185">Reference proteome</keyword>
<evidence type="ECO:0000313" key="11">
    <source>
        <dbReference type="Proteomes" id="UP001066276"/>
    </source>
</evidence>
<evidence type="ECO:0000256" key="6">
    <source>
        <dbReference type="ARBA" id="ARBA00023239"/>
    </source>
</evidence>
<keyword evidence="3 7" id="KW-0479">Metal-binding</keyword>
<dbReference type="Gene3D" id="3.10.200.10">
    <property type="entry name" value="Alpha carbonic anhydrase"/>
    <property type="match status" value="1"/>
</dbReference>
<dbReference type="PANTHER" id="PTHR18952">
    <property type="entry name" value="CARBONIC ANHYDRASE"/>
    <property type="match status" value="1"/>
</dbReference>
<keyword evidence="4 7" id="KW-0862">Zinc</keyword>
<comment type="caution">
    <text evidence="10">The sequence shown here is derived from an EMBL/GenBank/DDBJ whole genome shotgun (WGS) entry which is preliminary data.</text>
</comment>
<reference evidence="10" key="1">
    <citation type="journal article" date="2022" name="bioRxiv">
        <title>Sequencing and chromosome-scale assembly of the giantPleurodeles waltlgenome.</title>
        <authorList>
            <person name="Brown T."/>
            <person name="Elewa A."/>
            <person name="Iarovenko S."/>
            <person name="Subramanian E."/>
            <person name="Araus A.J."/>
            <person name="Petzold A."/>
            <person name="Susuki M."/>
            <person name="Suzuki K.-i.T."/>
            <person name="Hayashi T."/>
            <person name="Toyoda A."/>
            <person name="Oliveira C."/>
            <person name="Osipova E."/>
            <person name="Leigh N.D."/>
            <person name="Simon A."/>
            <person name="Yun M.H."/>
        </authorList>
    </citation>
    <scope>NUCLEOTIDE SEQUENCE</scope>
    <source>
        <strain evidence="10">20211129_DDA</strain>
        <tissue evidence="10">Liver</tissue>
    </source>
</reference>
<feature type="compositionally biased region" description="Basic and acidic residues" evidence="8">
    <location>
        <begin position="140"/>
        <end position="155"/>
    </location>
</feature>
<feature type="compositionally biased region" description="Basic and acidic residues" evidence="8">
    <location>
        <begin position="94"/>
        <end position="105"/>
    </location>
</feature>
<comment type="similarity">
    <text evidence="1 7">Belongs to the alpha-carbonic anhydrase family.</text>
</comment>
<dbReference type="AlphaFoldDB" id="A0AAV7PKD5"/>
<dbReference type="GO" id="GO:0005886">
    <property type="term" value="C:plasma membrane"/>
    <property type="evidence" value="ECO:0007669"/>
    <property type="project" value="TreeGrafter"/>
</dbReference>